<evidence type="ECO:0000313" key="4">
    <source>
        <dbReference type="EMBL" id="BBI19506.1"/>
    </source>
</evidence>
<feature type="domain" description="Putative auto-transporter adhesin head GIN" evidence="3">
    <location>
        <begin position="49"/>
        <end position="227"/>
    </location>
</feature>
<dbReference type="AlphaFoldDB" id="A0A3T1CEV4"/>
<keyword evidence="5" id="KW-1185">Reference proteome</keyword>
<evidence type="ECO:0000313" key="5">
    <source>
        <dbReference type="Proteomes" id="UP000290057"/>
    </source>
</evidence>
<dbReference type="RefSeq" id="WP_130585683.1">
    <property type="nucleotide sequence ID" value="NZ_AP019389.1"/>
</dbReference>
<evidence type="ECO:0000256" key="2">
    <source>
        <dbReference type="SAM" id="SignalP"/>
    </source>
</evidence>
<accession>A0A3T1CEV4</accession>
<dbReference type="EMBL" id="AP019389">
    <property type="protein sequence ID" value="BBI19506.1"/>
    <property type="molecule type" value="Genomic_DNA"/>
</dbReference>
<dbReference type="InterPro" id="IPR021255">
    <property type="entry name" value="DUF2807"/>
</dbReference>
<reference evidence="4 5" key="1">
    <citation type="submission" date="2019-01" db="EMBL/GenBank/DDBJ databases">
        <title>Complete genome sequence of Erythrobacter flavus KJ5.</title>
        <authorList>
            <person name="Kanesaki Y."/>
            <person name="Brotosudarmo T."/>
            <person name="Moriuchi R."/>
            <person name="Awai K."/>
        </authorList>
    </citation>
    <scope>NUCLEOTIDE SEQUENCE [LARGE SCALE GENOMIC DNA]</scope>
    <source>
        <strain evidence="4 5">KJ5</strain>
    </source>
</reference>
<sequence>MIQKIVKALAPLGMLAGAALLSGCDGMNISIGGDDGVPLAELDMSGEPPTELVLAGPDRVVVTEGDDLDIEVSGDADAVAALRFSLSDETLAISRESDWKGSGIATVRITTPSLTTLVLAGSGDIDAERMSGAANVTVAGSGTVKIARLEAESLDLTIAGSGDITASGSAGSLDLTVAGSGKAAMANLEVDRAEVSIAGSGDAEFASDGPVEASIMGSGTVTVNGNADCTVSSMGSGKLRCRPAATKTSEASDESEAASATPVEETD</sequence>
<feature type="region of interest" description="Disordered" evidence="1">
    <location>
        <begin position="234"/>
        <end position="267"/>
    </location>
</feature>
<protein>
    <recommendedName>
        <fullName evidence="3">Putative auto-transporter adhesin head GIN domain-containing protein</fullName>
    </recommendedName>
</protein>
<keyword evidence="2" id="KW-0732">Signal</keyword>
<dbReference type="Gene3D" id="2.160.20.120">
    <property type="match status" value="1"/>
</dbReference>
<evidence type="ECO:0000259" key="3">
    <source>
        <dbReference type="Pfam" id="PF10988"/>
    </source>
</evidence>
<organism evidence="4 5">
    <name type="scientific">Qipengyuania flava</name>
    <dbReference type="NCBI Taxonomy" id="192812"/>
    <lineage>
        <taxon>Bacteria</taxon>
        <taxon>Pseudomonadati</taxon>
        <taxon>Pseudomonadota</taxon>
        <taxon>Alphaproteobacteria</taxon>
        <taxon>Sphingomonadales</taxon>
        <taxon>Erythrobacteraceae</taxon>
        <taxon>Qipengyuania</taxon>
    </lineage>
</organism>
<name>A0A3T1CEV4_9SPHN</name>
<gene>
    <name evidence="4" type="ORF">EKJ_03530</name>
</gene>
<feature type="signal peptide" evidence="2">
    <location>
        <begin position="1"/>
        <end position="18"/>
    </location>
</feature>
<dbReference type="Proteomes" id="UP000290057">
    <property type="component" value="Chromosome"/>
</dbReference>
<evidence type="ECO:0000256" key="1">
    <source>
        <dbReference type="SAM" id="MobiDB-lite"/>
    </source>
</evidence>
<proteinExistence type="predicted"/>
<feature type="chain" id="PRO_5019578876" description="Putative auto-transporter adhesin head GIN domain-containing protein" evidence="2">
    <location>
        <begin position="19"/>
        <end position="267"/>
    </location>
</feature>
<dbReference type="Pfam" id="PF10988">
    <property type="entry name" value="DUF2807"/>
    <property type="match status" value="1"/>
</dbReference>
<dbReference type="PROSITE" id="PS51257">
    <property type="entry name" value="PROKAR_LIPOPROTEIN"/>
    <property type="match status" value="1"/>
</dbReference>